<name>A0A4R5UGH3_9HYPH</name>
<evidence type="ECO:0000313" key="2">
    <source>
        <dbReference type="Proteomes" id="UP000295238"/>
    </source>
</evidence>
<sequence>MKEWKLQPGQDIGMPVSAKSVTFDYDPEGYIVRCAHCDESLLVGYRPDPEVLINNIKCDTCGRFSRFDETPSQRP</sequence>
<comment type="caution">
    <text evidence="1">The sequence shown here is derived from an EMBL/GenBank/DDBJ whole genome shotgun (WGS) entry which is preliminary data.</text>
</comment>
<evidence type="ECO:0000313" key="1">
    <source>
        <dbReference type="EMBL" id="TDK35015.1"/>
    </source>
</evidence>
<reference evidence="1 2" key="1">
    <citation type="submission" date="2019-03" db="EMBL/GenBank/DDBJ databases">
        <title>Rhizobium sp. nov., an bacterium isolated from biocrust in Mu Us Desert.</title>
        <authorList>
            <person name="Lixiong L."/>
        </authorList>
    </citation>
    <scope>NUCLEOTIDE SEQUENCE [LARGE SCALE GENOMIC DNA]</scope>
    <source>
        <strain evidence="1 2">SPY-1</strain>
    </source>
</reference>
<dbReference type="Proteomes" id="UP000295238">
    <property type="component" value="Unassembled WGS sequence"/>
</dbReference>
<proteinExistence type="predicted"/>
<protein>
    <submittedName>
        <fullName evidence="1">Uncharacterized protein</fullName>
    </submittedName>
</protein>
<keyword evidence="2" id="KW-1185">Reference proteome</keyword>
<dbReference type="RefSeq" id="WP_133316438.1">
    <property type="nucleotide sequence ID" value="NZ_SMTL01000003.1"/>
</dbReference>
<organism evidence="1 2">
    <name type="scientific">Rhizobium deserti</name>
    <dbReference type="NCBI Taxonomy" id="2547961"/>
    <lineage>
        <taxon>Bacteria</taxon>
        <taxon>Pseudomonadati</taxon>
        <taxon>Pseudomonadota</taxon>
        <taxon>Alphaproteobacteria</taxon>
        <taxon>Hyphomicrobiales</taxon>
        <taxon>Rhizobiaceae</taxon>
        <taxon>Rhizobium/Agrobacterium group</taxon>
        <taxon>Rhizobium</taxon>
    </lineage>
</organism>
<accession>A0A4R5UGH3</accession>
<dbReference type="EMBL" id="SMTL01000003">
    <property type="protein sequence ID" value="TDK35015.1"/>
    <property type="molecule type" value="Genomic_DNA"/>
</dbReference>
<dbReference type="AlphaFoldDB" id="A0A4R5UGH3"/>
<gene>
    <name evidence="1" type="ORF">E2F50_12135</name>
</gene>